<keyword evidence="1" id="KW-0460">Magnesium</keyword>
<dbReference type="GO" id="GO:0046872">
    <property type="term" value="F:metal ion binding"/>
    <property type="evidence" value="ECO:0007669"/>
    <property type="project" value="UniProtKB-KW"/>
</dbReference>
<dbReference type="InterPro" id="IPR000760">
    <property type="entry name" value="Inositol_monophosphatase-like"/>
</dbReference>
<evidence type="ECO:0000256" key="1">
    <source>
        <dbReference type="PIRSR" id="PIRSR600760-2"/>
    </source>
</evidence>
<dbReference type="Proteomes" id="UP000092093">
    <property type="component" value="Unassembled WGS sequence"/>
</dbReference>
<dbReference type="AlphaFoldDB" id="A0A1B7X6A8"/>
<evidence type="ECO:0000313" key="3">
    <source>
        <dbReference type="Proteomes" id="UP000092093"/>
    </source>
</evidence>
<name>A0A1B7X6A8_APHFL</name>
<accession>A0A1B7X6A8</accession>
<dbReference type="PATRIC" id="fig|1710896.3.peg.2102"/>
<feature type="binding site" evidence="1">
    <location>
        <position position="86"/>
    </location>
    <ligand>
        <name>Mg(2+)</name>
        <dbReference type="ChEBI" id="CHEBI:18420"/>
        <label>1</label>
        <note>catalytic</note>
    </ligand>
</feature>
<reference evidence="2 3" key="1">
    <citation type="submission" date="2015-09" db="EMBL/GenBank/DDBJ databases">
        <title>Aphanizomenon flos-aquae WA102.</title>
        <authorList>
            <person name="Driscoll C."/>
        </authorList>
    </citation>
    <scope>NUCLEOTIDE SEQUENCE [LARGE SCALE GENOMIC DNA]</scope>
    <source>
        <strain evidence="2">WA102</strain>
    </source>
</reference>
<feature type="binding site" evidence="1">
    <location>
        <position position="65"/>
    </location>
    <ligand>
        <name>Mg(2+)</name>
        <dbReference type="ChEBI" id="CHEBI:18420"/>
        <label>1</label>
        <note>catalytic</note>
    </ligand>
</feature>
<feature type="binding site" evidence="1">
    <location>
        <position position="245"/>
    </location>
    <ligand>
        <name>Mg(2+)</name>
        <dbReference type="ChEBI" id="CHEBI:18420"/>
        <label>1</label>
        <note>catalytic</note>
    </ligand>
</feature>
<proteinExistence type="predicted"/>
<sequence>MKEYILSLAEYVSQVISQSQGTLKNRYINGYSPGGDAQFDVDEIAESAVWQFIVERGEPIAVYSEDKGLQTFGSDPNYLLIVDPIDGTRPAAANLEMCCISIAVAKFQEFACIGDVEYALLKELKTGAYIYGDRYHDELIYAGYSQSLPNLSHTSDLNNMFWSFEFNGHPTSLMINAYGHLIDNSANTGGVFLFNSASYSISRIITGQLDAYVDIGNRLLKEYPETRPAFEKVGKGYILHLFPYDIAASVFLAEKAGVIITDAFGKSLNNTLLMDLSDNNQQSCIAASTLELHGKLLDNIRWQV</sequence>
<dbReference type="PRINTS" id="PR00377">
    <property type="entry name" value="IMPHPHTASES"/>
</dbReference>
<dbReference type="EMBL" id="LJOW01000012">
    <property type="protein sequence ID" value="OBQ44895.1"/>
    <property type="molecule type" value="Genomic_DNA"/>
</dbReference>
<comment type="cofactor">
    <cofactor evidence="1">
        <name>Mg(2+)</name>
        <dbReference type="ChEBI" id="CHEBI:18420"/>
    </cofactor>
</comment>
<dbReference type="Pfam" id="PF00459">
    <property type="entry name" value="Inositol_P"/>
    <property type="match status" value="1"/>
</dbReference>
<keyword evidence="1" id="KW-0479">Metal-binding</keyword>
<dbReference type="GO" id="GO:0006020">
    <property type="term" value="P:inositol metabolic process"/>
    <property type="evidence" value="ECO:0007669"/>
    <property type="project" value="TreeGrafter"/>
</dbReference>
<comment type="caution">
    <text evidence="2">The sequence shown here is derived from an EMBL/GenBank/DDBJ whole genome shotgun (WGS) entry which is preliminary data.</text>
</comment>
<dbReference type="PANTHER" id="PTHR20854:SF4">
    <property type="entry name" value="INOSITOL-1-MONOPHOSPHATASE-RELATED"/>
    <property type="match status" value="1"/>
</dbReference>
<evidence type="ECO:0000313" key="2">
    <source>
        <dbReference type="EMBL" id="OBQ44895.1"/>
    </source>
</evidence>
<dbReference type="SUPFAM" id="SSF56655">
    <property type="entry name" value="Carbohydrate phosphatase"/>
    <property type="match status" value="1"/>
</dbReference>
<protein>
    <submittedName>
        <fullName evidence="2">Inorganic polyphosphate kinase</fullName>
    </submittedName>
</protein>
<dbReference type="PANTHER" id="PTHR20854">
    <property type="entry name" value="INOSITOL MONOPHOSPHATASE"/>
    <property type="match status" value="1"/>
</dbReference>
<dbReference type="Gene3D" id="3.30.540.10">
    <property type="entry name" value="Fructose-1,6-Bisphosphatase, subunit A, domain 1"/>
    <property type="match status" value="1"/>
</dbReference>
<organism evidence="2 3">
    <name type="scientific">Aphanizomenon flos-aquae WA102</name>
    <dbReference type="NCBI Taxonomy" id="1710896"/>
    <lineage>
        <taxon>Bacteria</taxon>
        <taxon>Bacillati</taxon>
        <taxon>Cyanobacteriota</taxon>
        <taxon>Cyanophyceae</taxon>
        <taxon>Nostocales</taxon>
        <taxon>Aphanizomenonaceae</taxon>
        <taxon>Aphanizomenon</taxon>
    </lineage>
</organism>
<dbReference type="GO" id="GO:0016301">
    <property type="term" value="F:kinase activity"/>
    <property type="evidence" value="ECO:0007669"/>
    <property type="project" value="UniProtKB-KW"/>
</dbReference>
<dbReference type="GO" id="GO:0007165">
    <property type="term" value="P:signal transduction"/>
    <property type="evidence" value="ECO:0007669"/>
    <property type="project" value="TreeGrafter"/>
</dbReference>
<keyword evidence="2" id="KW-0808">Transferase</keyword>
<dbReference type="Gene3D" id="3.40.190.80">
    <property type="match status" value="1"/>
</dbReference>
<feature type="binding site" evidence="1">
    <location>
        <position position="85"/>
    </location>
    <ligand>
        <name>Mg(2+)</name>
        <dbReference type="ChEBI" id="CHEBI:18420"/>
        <label>1</label>
        <note>catalytic</note>
    </ligand>
</feature>
<feature type="binding site" evidence="1">
    <location>
        <position position="83"/>
    </location>
    <ligand>
        <name>Mg(2+)</name>
        <dbReference type="ChEBI" id="CHEBI:18420"/>
        <label>1</label>
        <note>catalytic</note>
    </ligand>
</feature>
<gene>
    <name evidence="2" type="ORF">AN484_04535</name>
</gene>
<dbReference type="GO" id="GO:0008934">
    <property type="term" value="F:inositol monophosphate 1-phosphatase activity"/>
    <property type="evidence" value="ECO:0007669"/>
    <property type="project" value="TreeGrafter"/>
</dbReference>
<keyword evidence="2" id="KW-0418">Kinase</keyword>